<protein>
    <recommendedName>
        <fullName evidence="4">Transposase Helix-turn-helix domain-containing protein</fullName>
    </recommendedName>
</protein>
<comment type="caution">
    <text evidence="2">The sequence shown here is derived from an EMBL/GenBank/DDBJ whole genome shotgun (WGS) entry which is preliminary data.</text>
</comment>
<proteinExistence type="predicted"/>
<evidence type="ECO:0000313" key="2">
    <source>
        <dbReference type="EMBL" id="MEE4423348.1"/>
    </source>
</evidence>
<gene>
    <name evidence="2" type="ORF">V2J85_28990</name>
</gene>
<reference evidence="2 3" key="1">
    <citation type="submission" date="2023-12" db="EMBL/GenBank/DDBJ databases">
        <title>30 novel species of actinomycetes from the DSMZ collection.</title>
        <authorList>
            <person name="Nouioui I."/>
        </authorList>
    </citation>
    <scope>NUCLEOTIDE SEQUENCE [LARGE SCALE GENOMIC DNA]</scope>
    <source>
        <strain evidence="2 3">DSM 41528</strain>
    </source>
</reference>
<dbReference type="EMBL" id="JAZBJP010000025">
    <property type="protein sequence ID" value="MEE4423348.1"/>
    <property type="molecule type" value="Genomic_DNA"/>
</dbReference>
<sequence length="159" mass="16995">MTTKEWARAALSHLAFAGISLAHLGGLIEELAGPWTARCESALHERRGGQHKQQPGSGPKHDLVFTDPVLITLIHLRHQLPHAALARLYGLERSTIATGAAGNREPRRPRAPTGSSRTAGTTPTSVAAAACTTASVPPSPARKRRLCAPRWPAGWSRRA</sequence>
<dbReference type="RefSeq" id="WP_330823178.1">
    <property type="nucleotide sequence ID" value="NZ_JAZBJP010000025.1"/>
</dbReference>
<dbReference type="Proteomes" id="UP001307760">
    <property type="component" value="Unassembled WGS sequence"/>
</dbReference>
<evidence type="ECO:0000313" key="3">
    <source>
        <dbReference type="Proteomes" id="UP001307760"/>
    </source>
</evidence>
<accession>A0ABU7NWU5</accession>
<organism evidence="2 3">
    <name type="scientific">Streptomyces bugieae</name>
    <dbReference type="NCBI Taxonomy" id="3098223"/>
    <lineage>
        <taxon>Bacteria</taxon>
        <taxon>Bacillati</taxon>
        <taxon>Actinomycetota</taxon>
        <taxon>Actinomycetes</taxon>
        <taxon>Kitasatosporales</taxon>
        <taxon>Streptomycetaceae</taxon>
        <taxon>Streptomyces</taxon>
    </lineage>
</organism>
<feature type="region of interest" description="Disordered" evidence="1">
    <location>
        <begin position="43"/>
        <end position="62"/>
    </location>
</feature>
<keyword evidence="3" id="KW-1185">Reference proteome</keyword>
<name>A0ABU7NWU5_9ACTN</name>
<feature type="compositionally biased region" description="Low complexity" evidence="1">
    <location>
        <begin position="121"/>
        <end position="136"/>
    </location>
</feature>
<evidence type="ECO:0000256" key="1">
    <source>
        <dbReference type="SAM" id="MobiDB-lite"/>
    </source>
</evidence>
<evidence type="ECO:0008006" key="4">
    <source>
        <dbReference type="Google" id="ProtNLM"/>
    </source>
</evidence>
<feature type="region of interest" description="Disordered" evidence="1">
    <location>
        <begin position="98"/>
        <end position="159"/>
    </location>
</feature>